<dbReference type="InterPro" id="IPR000679">
    <property type="entry name" value="Znf_GATA"/>
</dbReference>
<dbReference type="SUPFAM" id="SSF55785">
    <property type="entry name" value="PYP-like sensor domain (PAS domain)"/>
    <property type="match status" value="3"/>
</dbReference>
<feature type="domain" description="GATA-type" evidence="18">
    <location>
        <begin position="654"/>
        <end position="696"/>
    </location>
</feature>
<keyword evidence="20" id="KW-1185">Reference proteome</keyword>
<feature type="domain" description="PAS" evidence="17">
    <location>
        <begin position="354"/>
        <end position="425"/>
    </location>
</feature>
<dbReference type="InterPro" id="IPR013655">
    <property type="entry name" value="PAS_fold_3"/>
</dbReference>
<evidence type="ECO:0000256" key="15">
    <source>
        <dbReference type="PROSITE-ProRule" id="PRU00094"/>
    </source>
</evidence>
<keyword evidence="1" id="KW-0600">Photoreceptor protein</keyword>
<keyword evidence="9" id="KW-0157">Chromophore</keyword>
<evidence type="ECO:0000256" key="13">
    <source>
        <dbReference type="ARBA" id="ARBA00023163"/>
    </source>
</evidence>
<dbReference type="InterPro" id="IPR000014">
    <property type="entry name" value="PAS"/>
</dbReference>
<dbReference type="STRING" id="645134.A0A0L0HL49"/>
<dbReference type="EMBL" id="KQ257453">
    <property type="protein sequence ID" value="KND02151.1"/>
    <property type="molecule type" value="Genomic_DNA"/>
</dbReference>
<evidence type="ECO:0000259" key="18">
    <source>
        <dbReference type="PROSITE" id="PS50114"/>
    </source>
</evidence>
<evidence type="ECO:0000256" key="10">
    <source>
        <dbReference type="ARBA" id="ARBA00023015"/>
    </source>
</evidence>
<evidence type="ECO:0000256" key="2">
    <source>
        <dbReference type="ARBA" id="ARBA00022606"/>
    </source>
</evidence>
<dbReference type="PANTHER" id="PTHR47429">
    <property type="entry name" value="PROTEIN TWIN LOV 1"/>
    <property type="match status" value="1"/>
</dbReference>
<evidence type="ECO:0000256" key="8">
    <source>
        <dbReference type="ARBA" id="ARBA00022833"/>
    </source>
</evidence>
<dbReference type="GO" id="GO:0006355">
    <property type="term" value="P:regulation of DNA-templated transcription"/>
    <property type="evidence" value="ECO:0007669"/>
    <property type="project" value="InterPro"/>
</dbReference>
<sequence>MESKREGVRPVESMISDISKLFQEYISVLLVPRDGWQIFAKGLIPLSNIPQSSAYGFAVVVLPQAVGNSRLDFRNPQRLQGIQGTMFLLHQQIGRNQREHEEEKKKGYGSDSQHQKLQTMEPKPILGTAPTLVTKIPPSVNLTGIYSATGFDLLGILSRVVHRPNPVIALGPVDLSCAFLVTDPRRPDNPIVYASETFSKLTGYSNAEVLNRNCRFLQAPDGQQEPGQARRYTDNAVVSQLKQAIDRNEECQFTLINYKKGGEPFINLVTVVPVEYGRPGEVSFFVGFQVDLIDQPQAILDRMKDGTYTINYQIAEQLDARQPAAMSDVAAFQQETFHLLSPVQAPKSPDYTPLPDAIENLVEDFDDFVHILSLRGLFLYAAPRSTKRLLEYTAEELMGHSLHEFVHPADFVSVMRELRTSASTDTINIICRFRRKHSGYMYLEINGHIYDEDNNKRTKCFIMSGREKQVTTLRVKNILLPGPDTSETWAKLSLEGLILYVCPNAVPIFGLYPEELVAKSLVEFLHDSDHQACRDALQTIVNGQSVQNLRCRIAVKRGFSSAVLRFYADGCTPRSTIFCQIKAVEVGRTDPLDLKTLVEYEPLYEDGNLFDVMNEVRATSLHYELNQLRLHNKRLREELDSIIAPIKKKTKPRVEALTQCAQCHTSYSPEWRKGPDNQRNLCNACGLRYAKAMRNRASIG</sequence>
<feature type="compositionally biased region" description="Basic and acidic residues" evidence="16">
    <location>
        <begin position="96"/>
        <end position="108"/>
    </location>
</feature>
<dbReference type="AlphaFoldDB" id="A0A0L0HL49"/>
<dbReference type="CDD" id="cd00202">
    <property type="entry name" value="ZnF_GATA"/>
    <property type="match status" value="1"/>
</dbReference>
<evidence type="ECO:0000256" key="1">
    <source>
        <dbReference type="ARBA" id="ARBA00022543"/>
    </source>
</evidence>
<dbReference type="FunFam" id="3.30.450.20:FF:000064">
    <property type="entry name" value="Vivid PAS protein VVD"/>
    <property type="match status" value="1"/>
</dbReference>
<dbReference type="GO" id="GO:0009881">
    <property type="term" value="F:photoreceptor activity"/>
    <property type="evidence" value="ECO:0007669"/>
    <property type="project" value="UniProtKB-KW"/>
</dbReference>
<evidence type="ECO:0000259" key="17">
    <source>
        <dbReference type="PROSITE" id="PS50112"/>
    </source>
</evidence>
<dbReference type="OMA" id="PVIYCSP"/>
<dbReference type="GO" id="GO:0005634">
    <property type="term" value="C:nucleus"/>
    <property type="evidence" value="ECO:0007669"/>
    <property type="project" value="TreeGrafter"/>
</dbReference>
<dbReference type="SUPFAM" id="SSF57716">
    <property type="entry name" value="Glucocorticoid receptor-like (DNA-binding domain)"/>
    <property type="match status" value="1"/>
</dbReference>
<dbReference type="Pfam" id="PF08447">
    <property type="entry name" value="PAS_3"/>
    <property type="match status" value="1"/>
</dbReference>
<evidence type="ECO:0000313" key="19">
    <source>
        <dbReference type="EMBL" id="KND02151.1"/>
    </source>
</evidence>
<organism evidence="19 20">
    <name type="scientific">Spizellomyces punctatus (strain DAOM BR117)</name>
    <dbReference type="NCBI Taxonomy" id="645134"/>
    <lineage>
        <taxon>Eukaryota</taxon>
        <taxon>Fungi</taxon>
        <taxon>Fungi incertae sedis</taxon>
        <taxon>Chytridiomycota</taxon>
        <taxon>Chytridiomycota incertae sedis</taxon>
        <taxon>Chytridiomycetes</taxon>
        <taxon>Spizellomycetales</taxon>
        <taxon>Spizellomycetaceae</taxon>
        <taxon>Spizellomyces</taxon>
    </lineage>
</organism>
<dbReference type="PROSITE" id="PS00344">
    <property type="entry name" value="GATA_ZN_FINGER_1"/>
    <property type="match status" value="1"/>
</dbReference>
<evidence type="ECO:0000256" key="7">
    <source>
        <dbReference type="ARBA" id="ARBA00022771"/>
    </source>
</evidence>
<keyword evidence="10" id="KW-0805">Transcription regulation</keyword>
<evidence type="ECO:0000256" key="14">
    <source>
        <dbReference type="ARBA" id="ARBA00023170"/>
    </source>
</evidence>
<dbReference type="OrthoDB" id="447251at2759"/>
<keyword evidence="7 15" id="KW-0863">Zinc-finger</keyword>
<dbReference type="PANTHER" id="PTHR47429:SF7">
    <property type="entry name" value="GATA-FACTOR"/>
    <property type="match status" value="1"/>
</dbReference>
<dbReference type="SMART" id="SM00401">
    <property type="entry name" value="ZnF_GATA"/>
    <property type="match status" value="1"/>
</dbReference>
<dbReference type="VEuPathDB" id="FungiDB:SPPG_09046"/>
<evidence type="ECO:0008006" key="21">
    <source>
        <dbReference type="Google" id="ProtNLM"/>
    </source>
</evidence>
<evidence type="ECO:0000256" key="6">
    <source>
        <dbReference type="ARBA" id="ARBA00022737"/>
    </source>
</evidence>
<evidence type="ECO:0000313" key="20">
    <source>
        <dbReference type="Proteomes" id="UP000053201"/>
    </source>
</evidence>
<evidence type="ECO:0000256" key="4">
    <source>
        <dbReference type="ARBA" id="ARBA00022643"/>
    </source>
</evidence>
<keyword evidence="8" id="KW-0862">Zinc</keyword>
<dbReference type="InParanoid" id="A0A0L0HL49"/>
<dbReference type="GO" id="GO:0008270">
    <property type="term" value="F:zinc ion binding"/>
    <property type="evidence" value="ECO:0007669"/>
    <property type="project" value="UniProtKB-KW"/>
</dbReference>
<keyword evidence="6" id="KW-0677">Repeat</keyword>
<keyword evidence="14" id="KW-0675">Receptor</keyword>
<protein>
    <recommendedName>
        <fullName evidence="21">PAS domain S-box protein</fullName>
    </recommendedName>
</protein>
<feature type="region of interest" description="Disordered" evidence="16">
    <location>
        <begin position="94"/>
        <end position="117"/>
    </location>
</feature>
<dbReference type="InterPro" id="IPR035965">
    <property type="entry name" value="PAS-like_dom_sf"/>
</dbReference>
<keyword evidence="4" id="KW-0288">FMN</keyword>
<dbReference type="GeneID" id="27692171"/>
<feature type="domain" description="PAS" evidence="17">
    <location>
        <begin position="492"/>
        <end position="544"/>
    </location>
</feature>
<dbReference type="eggNOG" id="ENOG502QU3S">
    <property type="taxonomic scope" value="Eukaryota"/>
</dbReference>
<gene>
    <name evidence="19" type="ORF">SPPG_09046</name>
</gene>
<evidence type="ECO:0000256" key="5">
    <source>
        <dbReference type="ARBA" id="ARBA00022723"/>
    </source>
</evidence>
<keyword evidence="3" id="KW-0285">Flavoprotein</keyword>
<dbReference type="PROSITE" id="PS50112">
    <property type="entry name" value="PAS"/>
    <property type="match status" value="3"/>
</dbReference>
<dbReference type="Gene3D" id="3.30.50.10">
    <property type="entry name" value="Erythroid Transcription Factor GATA-1, subunit A"/>
    <property type="match status" value="1"/>
</dbReference>
<evidence type="ECO:0000256" key="11">
    <source>
        <dbReference type="ARBA" id="ARBA00023125"/>
    </source>
</evidence>
<dbReference type="Pfam" id="PF13426">
    <property type="entry name" value="PAS_9"/>
    <property type="match status" value="1"/>
</dbReference>
<evidence type="ECO:0000256" key="3">
    <source>
        <dbReference type="ARBA" id="ARBA00022630"/>
    </source>
</evidence>
<keyword evidence="11" id="KW-0238">DNA-binding</keyword>
<dbReference type="Pfam" id="PF00320">
    <property type="entry name" value="GATA"/>
    <property type="match status" value="1"/>
</dbReference>
<keyword evidence="13" id="KW-0804">Transcription</keyword>
<keyword evidence="12" id="KW-0010">Activator</keyword>
<accession>A0A0L0HL49</accession>
<dbReference type="CDD" id="cd00130">
    <property type="entry name" value="PAS"/>
    <property type="match status" value="3"/>
</dbReference>
<proteinExistence type="predicted"/>
<dbReference type="PROSITE" id="PS50114">
    <property type="entry name" value="GATA_ZN_FINGER_2"/>
    <property type="match status" value="1"/>
</dbReference>
<reference evidence="19 20" key="1">
    <citation type="submission" date="2009-08" db="EMBL/GenBank/DDBJ databases">
        <title>The Genome Sequence of Spizellomyces punctatus strain DAOM BR117.</title>
        <authorList>
            <consortium name="The Broad Institute Genome Sequencing Platform"/>
            <person name="Russ C."/>
            <person name="Cuomo C."/>
            <person name="Shea T."/>
            <person name="Young S.K."/>
            <person name="Zeng Q."/>
            <person name="Koehrsen M."/>
            <person name="Haas B."/>
            <person name="Borodovsky M."/>
            <person name="Guigo R."/>
            <person name="Alvarado L."/>
            <person name="Berlin A."/>
            <person name="Bochicchio J."/>
            <person name="Borenstein D."/>
            <person name="Chapman S."/>
            <person name="Chen Z."/>
            <person name="Engels R."/>
            <person name="Freedman E."/>
            <person name="Gellesch M."/>
            <person name="Goldberg J."/>
            <person name="Griggs A."/>
            <person name="Gujja S."/>
            <person name="Heiman D."/>
            <person name="Hepburn T."/>
            <person name="Howarth C."/>
            <person name="Jen D."/>
            <person name="Larson L."/>
            <person name="Lewis B."/>
            <person name="Mehta T."/>
            <person name="Park D."/>
            <person name="Pearson M."/>
            <person name="Roberts A."/>
            <person name="Saif S."/>
            <person name="Shenoy N."/>
            <person name="Sisk P."/>
            <person name="Stolte C."/>
            <person name="Sykes S."/>
            <person name="Thomson T."/>
            <person name="Walk T."/>
            <person name="White J."/>
            <person name="Yandava C."/>
            <person name="Burger G."/>
            <person name="Gray M.W."/>
            <person name="Holland P.W.H."/>
            <person name="King N."/>
            <person name="Lang F.B.F."/>
            <person name="Roger A.J."/>
            <person name="Ruiz-Trillo I."/>
            <person name="Lander E."/>
            <person name="Nusbaum C."/>
        </authorList>
    </citation>
    <scope>NUCLEOTIDE SEQUENCE [LARGE SCALE GENOMIC DNA]</scope>
    <source>
        <strain evidence="19 20">DAOM BR117</strain>
    </source>
</reference>
<evidence type="ECO:0000256" key="16">
    <source>
        <dbReference type="SAM" id="MobiDB-lite"/>
    </source>
</evidence>
<keyword evidence="2" id="KW-0716">Sensory transduction</keyword>
<dbReference type="RefSeq" id="XP_016610190.1">
    <property type="nucleotide sequence ID" value="XM_016757199.1"/>
</dbReference>
<name>A0A0L0HL49_SPIPD</name>
<dbReference type="SMART" id="SM00091">
    <property type="entry name" value="PAS"/>
    <property type="match status" value="3"/>
</dbReference>
<dbReference type="Gene3D" id="3.30.450.20">
    <property type="entry name" value="PAS domain"/>
    <property type="match status" value="3"/>
</dbReference>
<dbReference type="Proteomes" id="UP000053201">
    <property type="component" value="Unassembled WGS sequence"/>
</dbReference>
<dbReference type="InterPro" id="IPR013088">
    <property type="entry name" value="Znf_NHR/GATA"/>
</dbReference>
<feature type="domain" description="PAS" evidence="17">
    <location>
        <begin position="188"/>
        <end position="213"/>
    </location>
</feature>
<dbReference type="GO" id="GO:0043565">
    <property type="term" value="F:sequence-specific DNA binding"/>
    <property type="evidence" value="ECO:0007669"/>
    <property type="project" value="InterPro"/>
</dbReference>
<evidence type="ECO:0000256" key="12">
    <source>
        <dbReference type="ARBA" id="ARBA00023159"/>
    </source>
</evidence>
<keyword evidence="5" id="KW-0479">Metal-binding</keyword>
<evidence type="ECO:0000256" key="9">
    <source>
        <dbReference type="ARBA" id="ARBA00022991"/>
    </source>
</evidence>